<organism evidence="1 2">
    <name type="scientific">Pseudomonas alkylphenolica</name>
    <dbReference type="NCBI Taxonomy" id="237609"/>
    <lineage>
        <taxon>Bacteria</taxon>
        <taxon>Pseudomonadati</taxon>
        <taxon>Pseudomonadota</taxon>
        <taxon>Gammaproteobacteria</taxon>
        <taxon>Pseudomonadales</taxon>
        <taxon>Pseudomonadaceae</taxon>
        <taxon>Pseudomonas</taxon>
    </lineage>
</organism>
<evidence type="ECO:0000313" key="1">
    <source>
        <dbReference type="EMBL" id="RWU19221.1"/>
    </source>
</evidence>
<gene>
    <name evidence="1" type="ORF">DM813_23230</name>
</gene>
<protein>
    <recommendedName>
        <fullName evidence="3">TubC N-terminal docking domain-containing protein</fullName>
    </recommendedName>
</protein>
<dbReference type="Proteomes" id="UP000288983">
    <property type="component" value="Unassembled WGS sequence"/>
</dbReference>
<evidence type="ECO:0000313" key="2">
    <source>
        <dbReference type="Proteomes" id="UP000288983"/>
    </source>
</evidence>
<comment type="caution">
    <text evidence="1">The sequence shown here is derived from an EMBL/GenBank/DDBJ whole genome shotgun (WGS) entry which is preliminary data.</text>
</comment>
<evidence type="ECO:0008006" key="3">
    <source>
        <dbReference type="Google" id="ProtNLM"/>
    </source>
</evidence>
<name>A0A443ZK10_9PSED</name>
<proteinExistence type="predicted"/>
<dbReference type="EMBL" id="QJRG01000048">
    <property type="protein sequence ID" value="RWU19221.1"/>
    <property type="molecule type" value="Genomic_DNA"/>
</dbReference>
<reference evidence="1 2" key="1">
    <citation type="submission" date="2018-06" db="EMBL/GenBank/DDBJ databases">
        <title>Bacteria isolated from soil of Wuhan.</title>
        <authorList>
            <person name="Wei X."/>
            <person name="Chunhua H."/>
        </authorList>
    </citation>
    <scope>NUCLEOTIDE SEQUENCE [LARGE SCALE GENOMIC DNA]</scope>
    <source>
        <strain evidence="2">xwS2</strain>
    </source>
</reference>
<dbReference type="RefSeq" id="WP_128325710.1">
    <property type="nucleotide sequence ID" value="NZ_QJRG01000048.1"/>
</dbReference>
<dbReference type="OrthoDB" id="6894286at2"/>
<dbReference type="AlphaFoldDB" id="A0A443ZK10"/>
<accession>A0A443ZK10</accession>
<sequence length="176" mass="20059">MTAFEVLALAKAEGMVLTLNGELLTWKADHLPPHELLTEMRSHRQEIIESLAATEQAWLADVARLLACSPAYLISFNFIDRYDLSEQYDTLPAFAAHLILSHPRWPPPQELKRLALKPYKNEPQYLHRSTTIADPQWCQAHDLYIGHLMSCRSCHAPTNRYCTTGAELRDQYNAAS</sequence>